<dbReference type="EMBL" id="CAOQHR010000003">
    <property type="protein sequence ID" value="CAI6332376.1"/>
    <property type="molecule type" value="Genomic_DNA"/>
</dbReference>
<evidence type="ECO:0000256" key="1">
    <source>
        <dbReference type="ARBA" id="ARBA00006926"/>
    </source>
</evidence>
<keyword evidence="2 7" id="KW-0575">Peroxidase</keyword>
<proteinExistence type="inferred from homology"/>
<evidence type="ECO:0000256" key="2">
    <source>
        <dbReference type="ARBA" id="ARBA00022559"/>
    </source>
</evidence>
<evidence type="ECO:0000313" key="9">
    <source>
        <dbReference type="EMBL" id="CAI6332376.1"/>
    </source>
</evidence>
<dbReference type="GO" id="GO:0140824">
    <property type="term" value="F:thioredoxin-dependent peroxiredoxin activity"/>
    <property type="evidence" value="ECO:0007669"/>
    <property type="project" value="UniProtKB-EC"/>
</dbReference>
<comment type="similarity">
    <text evidence="1 7">Belongs to the glutathione peroxidase family.</text>
</comment>
<dbReference type="Pfam" id="PF00255">
    <property type="entry name" value="GSHPx"/>
    <property type="match status" value="1"/>
</dbReference>
<evidence type="ECO:0000313" key="10">
    <source>
        <dbReference type="Proteomes" id="UP001152607"/>
    </source>
</evidence>
<evidence type="ECO:0000256" key="6">
    <source>
        <dbReference type="ARBA" id="ARBA00049091"/>
    </source>
</evidence>
<dbReference type="InterPro" id="IPR029759">
    <property type="entry name" value="GPX_AS"/>
</dbReference>
<dbReference type="PROSITE" id="PS00460">
    <property type="entry name" value="GLUTATHIONE_PEROXID_1"/>
    <property type="match status" value="1"/>
</dbReference>
<dbReference type="SUPFAM" id="SSF52833">
    <property type="entry name" value="Thioredoxin-like"/>
    <property type="match status" value="1"/>
</dbReference>
<evidence type="ECO:0000256" key="4">
    <source>
        <dbReference type="ARBA" id="ARBA00023002"/>
    </source>
</evidence>
<dbReference type="CDD" id="cd00340">
    <property type="entry name" value="GSH_Peroxidase"/>
    <property type="match status" value="1"/>
</dbReference>
<dbReference type="InterPro" id="IPR036249">
    <property type="entry name" value="Thioredoxin-like_sf"/>
</dbReference>
<dbReference type="PRINTS" id="PR01011">
    <property type="entry name" value="GLUTPROXDASE"/>
</dbReference>
<name>A0A9W4XPA6_9PLEO</name>
<dbReference type="PANTHER" id="PTHR11592">
    <property type="entry name" value="GLUTATHIONE PEROXIDASE"/>
    <property type="match status" value="1"/>
</dbReference>
<evidence type="ECO:0000259" key="8">
    <source>
        <dbReference type="PROSITE" id="PS51352"/>
    </source>
</evidence>
<sequence>MTTQHGSTFHPCFALVCRCKAYESRPKKVHLIRNTEQCDTVNTLMPASVRLAFHMSSYVKWRACSTAPVAARGVSRPIHLPFPARRAGICIFATPLLRPQPTSPSPDPQYIPFHRSTPNSPTRADFATMASATSFFEFSPKDKKGNAYSLADLKGKVVLVVNTASKCGFTPQFAGLEKLYQDLKAKHPKDFEILGFPCNQFGGQDPGSNDEIQNFCQVNYGVTFPVLGKVDVNGDKADPAFEWLKNEKPGLMGLKRVKWNFEKFLVGRDGKVIARWASTSKPESLKADIEKALAAK</sequence>
<dbReference type="InterPro" id="IPR013766">
    <property type="entry name" value="Thioredoxin_domain"/>
</dbReference>
<gene>
    <name evidence="9" type="ORF">PDIGIT_LOCUS5398</name>
</gene>
<dbReference type="AlphaFoldDB" id="A0A9W4XPA6"/>
<dbReference type="Proteomes" id="UP001152607">
    <property type="component" value="Unassembled WGS sequence"/>
</dbReference>
<comment type="caution">
    <text evidence="9">The sequence shown here is derived from an EMBL/GenBank/DDBJ whole genome shotgun (WGS) entry which is preliminary data.</text>
</comment>
<dbReference type="PROSITE" id="PS51352">
    <property type="entry name" value="THIOREDOXIN_2"/>
    <property type="match status" value="1"/>
</dbReference>
<dbReference type="Gene3D" id="3.40.30.10">
    <property type="entry name" value="Glutaredoxin"/>
    <property type="match status" value="1"/>
</dbReference>
<comment type="catalytic activity">
    <reaction evidence="6">
        <text>a hydroperoxide + [thioredoxin]-dithiol = an alcohol + [thioredoxin]-disulfide + H2O</text>
        <dbReference type="Rhea" id="RHEA:62620"/>
        <dbReference type="Rhea" id="RHEA-COMP:10698"/>
        <dbReference type="Rhea" id="RHEA-COMP:10700"/>
        <dbReference type="ChEBI" id="CHEBI:15377"/>
        <dbReference type="ChEBI" id="CHEBI:29950"/>
        <dbReference type="ChEBI" id="CHEBI:30879"/>
        <dbReference type="ChEBI" id="CHEBI:35924"/>
        <dbReference type="ChEBI" id="CHEBI:50058"/>
        <dbReference type="EC" id="1.11.1.24"/>
    </reaction>
</comment>
<evidence type="ECO:0000256" key="5">
    <source>
        <dbReference type="ARBA" id="ARBA00023284"/>
    </source>
</evidence>
<dbReference type="InterPro" id="IPR029760">
    <property type="entry name" value="GPX_CS"/>
</dbReference>
<dbReference type="GO" id="GO:0034599">
    <property type="term" value="P:cellular response to oxidative stress"/>
    <property type="evidence" value="ECO:0007669"/>
    <property type="project" value="TreeGrafter"/>
</dbReference>
<evidence type="ECO:0000256" key="7">
    <source>
        <dbReference type="RuleBase" id="RU000499"/>
    </source>
</evidence>
<dbReference type="PROSITE" id="PS51355">
    <property type="entry name" value="GLUTATHIONE_PEROXID_3"/>
    <property type="match status" value="1"/>
</dbReference>
<keyword evidence="4 7" id="KW-0560">Oxidoreductase</keyword>
<keyword evidence="5" id="KW-0676">Redox-active center</keyword>
<protein>
    <recommendedName>
        <fullName evidence="7">Glutathione peroxidase</fullName>
    </recommendedName>
</protein>
<feature type="domain" description="Thioredoxin" evidence="8">
    <location>
        <begin position="129"/>
        <end position="294"/>
    </location>
</feature>
<dbReference type="FunFam" id="3.40.30.10:FF:000010">
    <property type="entry name" value="Glutathione peroxidase"/>
    <property type="match status" value="1"/>
</dbReference>
<dbReference type="OrthoDB" id="446890at2759"/>
<keyword evidence="3" id="KW-0049">Antioxidant</keyword>
<keyword evidence="10" id="KW-1185">Reference proteome</keyword>
<dbReference type="InterPro" id="IPR000889">
    <property type="entry name" value="Glutathione_peroxidase"/>
</dbReference>
<reference evidence="9" key="1">
    <citation type="submission" date="2023-01" db="EMBL/GenBank/DDBJ databases">
        <authorList>
            <person name="Van Ghelder C."/>
            <person name="Rancurel C."/>
        </authorList>
    </citation>
    <scope>NUCLEOTIDE SEQUENCE</scope>
    <source>
        <strain evidence="9">CNCM I-4278</strain>
    </source>
</reference>
<accession>A0A9W4XPA6</accession>
<dbReference type="PANTHER" id="PTHR11592:SF78">
    <property type="entry name" value="GLUTATHIONE PEROXIDASE"/>
    <property type="match status" value="1"/>
</dbReference>
<dbReference type="PROSITE" id="PS00763">
    <property type="entry name" value="GLUTATHIONE_PEROXID_2"/>
    <property type="match status" value="1"/>
</dbReference>
<evidence type="ECO:0000256" key="3">
    <source>
        <dbReference type="ARBA" id="ARBA00022862"/>
    </source>
</evidence>
<organism evidence="9 10">
    <name type="scientific">Periconia digitata</name>
    <dbReference type="NCBI Taxonomy" id="1303443"/>
    <lineage>
        <taxon>Eukaryota</taxon>
        <taxon>Fungi</taxon>
        <taxon>Dikarya</taxon>
        <taxon>Ascomycota</taxon>
        <taxon>Pezizomycotina</taxon>
        <taxon>Dothideomycetes</taxon>
        <taxon>Pleosporomycetidae</taxon>
        <taxon>Pleosporales</taxon>
        <taxon>Massarineae</taxon>
        <taxon>Periconiaceae</taxon>
        <taxon>Periconia</taxon>
    </lineage>
</organism>